<dbReference type="EMBL" id="CP031337">
    <property type="protein sequence ID" value="AXK40687.1"/>
    <property type="molecule type" value="Genomic_DNA"/>
</dbReference>
<dbReference type="RefSeq" id="WP_115434614.1">
    <property type="nucleotide sequence ID" value="NZ_CP031337.1"/>
</dbReference>
<protein>
    <submittedName>
        <fullName evidence="2">Uncharacterized protein</fullName>
    </submittedName>
</protein>
<accession>A0A345Y9T5</accession>
<sequence length="138" mass="14651">MNTPNAFLYLAENHQTLSRGPWHGAAQGTEPLADPAVLRLAESHAEVICSDVADSLQALSRLLSNCPRETGDEAALMPNVGALLRILGDALEFGLQAQYAAQNRRSECENAAATAQALPVAAASESEASSRRRRAQPT</sequence>
<dbReference type="KEGG" id="ccah:DWG20_15350"/>
<name>A0A345Y9T5_9NEIS</name>
<proteinExistence type="predicted"/>
<feature type="region of interest" description="Disordered" evidence="1">
    <location>
        <begin position="119"/>
        <end position="138"/>
    </location>
</feature>
<evidence type="ECO:0000313" key="2">
    <source>
        <dbReference type="EMBL" id="AXK40687.1"/>
    </source>
</evidence>
<reference evidence="2 3" key="1">
    <citation type="submission" date="2018-07" db="EMBL/GenBank/DDBJ databases">
        <title>Crenobacter cavernae sp. nov., isolated from a karst cave.</title>
        <authorList>
            <person name="Zhu H."/>
        </authorList>
    </citation>
    <scope>NUCLEOTIDE SEQUENCE [LARGE SCALE GENOMIC DNA]</scope>
    <source>
        <strain evidence="2 3">K1W11S-77</strain>
    </source>
</reference>
<organism evidence="2 3">
    <name type="scientific">Crenobacter cavernae</name>
    <dbReference type="NCBI Taxonomy" id="2290923"/>
    <lineage>
        <taxon>Bacteria</taxon>
        <taxon>Pseudomonadati</taxon>
        <taxon>Pseudomonadota</taxon>
        <taxon>Betaproteobacteria</taxon>
        <taxon>Neisseriales</taxon>
        <taxon>Neisseriaceae</taxon>
        <taxon>Crenobacter</taxon>
    </lineage>
</organism>
<gene>
    <name evidence="2" type="ORF">DWG20_15350</name>
</gene>
<evidence type="ECO:0000256" key="1">
    <source>
        <dbReference type="SAM" id="MobiDB-lite"/>
    </source>
</evidence>
<dbReference type="Proteomes" id="UP000254537">
    <property type="component" value="Chromosome"/>
</dbReference>
<evidence type="ECO:0000313" key="3">
    <source>
        <dbReference type="Proteomes" id="UP000254537"/>
    </source>
</evidence>
<dbReference type="AlphaFoldDB" id="A0A345Y9T5"/>